<accession>A0A220VII0</accession>
<protein>
    <submittedName>
        <fullName evidence="1">tRNA-(Ms[2]io[6]A)-hydroxylase</fullName>
    </submittedName>
</protein>
<name>A0A220VII0_9GAMM</name>
<reference evidence="1 2" key="1">
    <citation type="journal article" date="2016" name="Int. J. Syst. Evol. Microbiol.">
        <title>Paraphotobacterium marinum gen. nov., sp. nov., a member of the family Vibrionaceae, isolated from surface seawater.</title>
        <authorList>
            <person name="Huang Z."/>
            <person name="Dong C."/>
            <person name="Shao Z."/>
        </authorList>
    </citation>
    <scope>NUCLEOTIDE SEQUENCE [LARGE SCALE GENOMIC DNA]</scope>
    <source>
        <strain evidence="1 2">NSCS20N07D</strain>
    </source>
</reference>
<dbReference type="OrthoDB" id="9802518at2"/>
<dbReference type="KEGG" id="pmai:CF386_12025"/>
<dbReference type="SUPFAM" id="SSF47240">
    <property type="entry name" value="Ferritin-like"/>
    <property type="match status" value="1"/>
</dbReference>
<dbReference type="PANTHER" id="PTHR42637">
    <property type="entry name" value="TRNA-(MS[2]IO[6]A)-HYDROXYLASE"/>
    <property type="match status" value="1"/>
</dbReference>
<dbReference type="EMBL" id="CP022356">
    <property type="protein sequence ID" value="ASK79763.1"/>
    <property type="molecule type" value="Genomic_DNA"/>
</dbReference>
<dbReference type="PIRSF" id="PIRSF020736">
    <property type="entry name" value="MiaE"/>
    <property type="match status" value="1"/>
</dbReference>
<gene>
    <name evidence="1" type="ORF">CF386_12025</name>
</gene>
<dbReference type="PANTHER" id="PTHR42637:SF1">
    <property type="entry name" value="TRNA 2-(METHYLSULFANYL)-N(6)-ISOPENTENYLADENOSINE(37) HYDROXYLASE"/>
    <property type="match status" value="1"/>
</dbReference>
<proteinExistence type="predicted"/>
<keyword evidence="2" id="KW-1185">Reference proteome</keyword>
<dbReference type="InterPro" id="IPR012347">
    <property type="entry name" value="Ferritin-like"/>
</dbReference>
<dbReference type="RefSeq" id="WP_089074671.1">
    <property type="nucleotide sequence ID" value="NZ_CBCSAM010000003.1"/>
</dbReference>
<evidence type="ECO:0000313" key="2">
    <source>
        <dbReference type="Proteomes" id="UP000242175"/>
    </source>
</evidence>
<dbReference type="GO" id="GO:0045301">
    <property type="term" value="F:tRNA 2-(methylsulfanyl)-N(6)-isopentenyladenosine(37) hydroxylase activity"/>
    <property type="evidence" value="ECO:0007669"/>
    <property type="project" value="InterPro"/>
</dbReference>
<dbReference type="CDD" id="cd07910">
    <property type="entry name" value="MiaE"/>
    <property type="match status" value="1"/>
</dbReference>
<dbReference type="Gene3D" id="1.20.1260.10">
    <property type="match status" value="1"/>
</dbReference>
<organism evidence="1 2">
    <name type="scientific">Paraphotobacterium marinum</name>
    <dbReference type="NCBI Taxonomy" id="1755811"/>
    <lineage>
        <taxon>Bacteria</taxon>
        <taxon>Pseudomonadati</taxon>
        <taxon>Pseudomonadota</taxon>
        <taxon>Gammaproteobacteria</taxon>
        <taxon>Vibrionales</taxon>
        <taxon>Vibrionaceae</taxon>
        <taxon>Paraphotobacterium</taxon>
    </lineage>
</organism>
<dbReference type="InterPro" id="IPR010386">
    <property type="entry name" value="tRNA-Hydrxlase_MiaE"/>
</dbReference>
<dbReference type="InterPro" id="IPR009078">
    <property type="entry name" value="Ferritin-like_SF"/>
</dbReference>
<sequence>MILKTPTSSDWVQKVLENFDSFLIDHAHAEKKASGMAMSMVSHYPDKPDIVKAMVDLALEEMIHFKQVMKILANKQLTLIPDEKDIYVNNLRKLFRKGTEFYLMDRLIIGGIIEARGAERFQLIANALSPGKLKQFYLQIAASEEKHYELFFELAKKYFSNDAIAQRTEFLLAEEAQIVDKLPLRALLH</sequence>
<dbReference type="Proteomes" id="UP000242175">
    <property type="component" value="Chromosome small"/>
</dbReference>
<dbReference type="Pfam" id="PF06175">
    <property type="entry name" value="MiaE"/>
    <property type="match status" value="1"/>
</dbReference>
<dbReference type="GO" id="GO:0006400">
    <property type="term" value="P:tRNA modification"/>
    <property type="evidence" value="ECO:0007669"/>
    <property type="project" value="InterPro"/>
</dbReference>
<evidence type="ECO:0000313" key="1">
    <source>
        <dbReference type="EMBL" id="ASK79763.1"/>
    </source>
</evidence>
<dbReference type="AlphaFoldDB" id="A0A220VII0"/>